<dbReference type="Proteomes" id="UP000460666">
    <property type="component" value="Unassembled WGS sequence"/>
</dbReference>
<evidence type="ECO:0000313" key="1">
    <source>
        <dbReference type="EMBL" id="KAA5002364.1"/>
    </source>
</evidence>
<proteinExistence type="predicted"/>
<protein>
    <submittedName>
        <fullName evidence="1">Uncharacterized protein</fullName>
    </submittedName>
</protein>
<dbReference type="RefSeq" id="WP_032568520.1">
    <property type="nucleotide sequence ID" value="NZ_BAABYZ010000001.1"/>
</dbReference>
<dbReference type="EMBL" id="VWCJ01000001">
    <property type="protein sequence ID" value="KAA5002364.1"/>
    <property type="molecule type" value="Genomic_DNA"/>
</dbReference>
<reference evidence="1 2" key="1">
    <citation type="journal article" date="2019" name="Nat. Med.">
        <title>A library of human gut bacterial isolates paired with longitudinal multiomics data enables mechanistic microbiome research.</title>
        <authorList>
            <person name="Poyet M."/>
            <person name="Groussin M."/>
            <person name="Gibbons S.M."/>
            <person name="Avila-Pacheco J."/>
            <person name="Jiang X."/>
            <person name="Kearney S.M."/>
            <person name="Perrotta A.R."/>
            <person name="Berdy B."/>
            <person name="Zhao S."/>
            <person name="Lieberman T.D."/>
            <person name="Swanson P.K."/>
            <person name="Smith M."/>
            <person name="Roesemann S."/>
            <person name="Alexander J.E."/>
            <person name="Rich S.A."/>
            <person name="Livny J."/>
            <person name="Vlamakis H."/>
            <person name="Clish C."/>
            <person name="Bullock K."/>
            <person name="Deik A."/>
            <person name="Scott J."/>
            <person name="Pierce K.A."/>
            <person name="Xavier R.J."/>
            <person name="Alm E.J."/>
        </authorList>
    </citation>
    <scope>NUCLEOTIDE SEQUENCE [LARGE SCALE GENOMIC DNA]</scope>
    <source>
        <strain evidence="1 2">BIOML-A46</strain>
    </source>
</reference>
<comment type="caution">
    <text evidence="1">The sequence shown here is derived from an EMBL/GenBank/DDBJ whole genome shotgun (WGS) entry which is preliminary data.</text>
</comment>
<dbReference type="AlphaFoldDB" id="A0A5M5UUW8"/>
<organism evidence="1 2">
    <name type="scientific">Bacteroides fragilis</name>
    <dbReference type="NCBI Taxonomy" id="817"/>
    <lineage>
        <taxon>Bacteria</taxon>
        <taxon>Pseudomonadati</taxon>
        <taxon>Bacteroidota</taxon>
        <taxon>Bacteroidia</taxon>
        <taxon>Bacteroidales</taxon>
        <taxon>Bacteroidaceae</taxon>
        <taxon>Bacteroides</taxon>
    </lineage>
</organism>
<name>A0A5M5UUW8_BACFG</name>
<gene>
    <name evidence="1" type="ORF">F2Z89_00390</name>
</gene>
<sequence>MITPGMAMILLDNILRIMSSEAFGKDKSAYIVGGEKKLISLIEAGKIDSDKPVNKQNGKWRCNAAQVLLHCKCSNKKSKRSKKSKR</sequence>
<evidence type="ECO:0000313" key="2">
    <source>
        <dbReference type="Proteomes" id="UP000460666"/>
    </source>
</evidence>
<accession>A0A5M5UUW8</accession>